<keyword evidence="1" id="KW-0963">Cytoplasm</keyword>
<protein>
    <recommendedName>
        <fullName evidence="4">USP domain-containing protein</fullName>
    </recommendedName>
</protein>
<reference evidence="2 3" key="1">
    <citation type="journal article" date="2017" name="PLoS Biol.">
        <title>The sea cucumber genome provides insights into morphological evolution and visceral regeneration.</title>
        <authorList>
            <person name="Zhang X."/>
            <person name="Sun L."/>
            <person name="Yuan J."/>
            <person name="Sun Y."/>
            <person name="Gao Y."/>
            <person name="Zhang L."/>
            <person name="Li S."/>
            <person name="Dai H."/>
            <person name="Hamel J.F."/>
            <person name="Liu C."/>
            <person name="Yu Y."/>
            <person name="Liu S."/>
            <person name="Lin W."/>
            <person name="Guo K."/>
            <person name="Jin S."/>
            <person name="Xu P."/>
            <person name="Storey K.B."/>
            <person name="Huan P."/>
            <person name="Zhang T."/>
            <person name="Zhou Y."/>
            <person name="Zhang J."/>
            <person name="Lin C."/>
            <person name="Li X."/>
            <person name="Xing L."/>
            <person name="Huo D."/>
            <person name="Sun M."/>
            <person name="Wang L."/>
            <person name="Mercier A."/>
            <person name="Li F."/>
            <person name="Yang H."/>
            <person name="Xiang J."/>
        </authorList>
    </citation>
    <scope>NUCLEOTIDE SEQUENCE [LARGE SCALE GENOMIC DNA]</scope>
    <source>
        <strain evidence="2">Shaxun</strain>
        <tissue evidence="2">Muscle</tissue>
    </source>
</reference>
<dbReference type="AlphaFoldDB" id="A0A2G8KKQ5"/>
<evidence type="ECO:0008006" key="4">
    <source>
        <dbReference type="Google" id="ProtNLM"/>
    </source>
</evidence>
<keyword evidence="3" id="KW-1185">Reference proteome</keyword>
<dbReference type="OrthoDB" id="6287070at2759"/>
<proteinExistence type="predicted"/>
<comment type="caution">
    <text evidence="2">The sequence shown here is derived from an EMBL/GenBank/DDBJ whole genome shotgun (WGS) entry which is preliminary data.</text>
</comment>
<name>A0A2G8KKQ5_STIJA</name>
<dbReference type="CDD" id="cd19816">
    <property type="entry name" value="Bbox1_CYLD"/>
    <property type="match status" value="1"/>
</dbReference>
<evidence type="ECO:0000256" key="1">
    <source>
        <dbReference type="ARBA" id="ARBA00022490"/>
    </source>
</evidence>
<evidence type="ECO:0000313" key="3">
    <source>
        <dbReference type="Proteomes" id="UP000230750"/>
    </source>
</evidence>
<dbReference type="PANTHER" id="PTHR11830">
    <property type="entry name" value="40S RIBOSOMAL PROTEIN S3A"/>
    <property type="match status" value="1"/>
</dbReference>
<dbReference type="Gene3D" id="3.90.70.10">
    <property type="entry name" value="Cysteine proteinases"/>
    <property type="match status" value="1"/>
</dbReference>
<dbReference type="Proteomes" id="UP000230750">
    <property type="component" value="Unassembled WGS sequence"/>
</dbReference>
<accession>A0A2G8KKQ5</accession>
<dbReference type="STRING" id="307972.A0A2G8KKQ5"/>
<dbReference type="EMBL" id="MRZV01000517">
    <property type="protein sequence ID" value="PIK48540.1"/>
    <property type="molecule type" value="Genomic_DNA"/>
</dbReference>
<gene>
    <name evidence="2" type="ORF">BSL78_14595</name>
</gene>
<organism evidence="2 3">
    <name type="scientific">Stichopus japonicus</name>
    <name type="common">Sea cucumber</name>
    <dbReference type="NCBI Taxonomy" id="307972"/>
    <lineage>
        <taxon>Eukaryota</taxon>
        <taxon>Metazoa</taxon>
        <taxon>Echinodermata</taxon>
        <taxon>Eleutherozoa</taxon>
        <taxon>Echinozoa</taxon>
        <taxon>Holothuroidea</taxon>
        <taxon>Aspidochirotacea</taxon>
        <taxon>Aspidochirotida</taxon>
        <taxon>Stichopodidae</taxon>
        <taxon>Apostichopus</taxon>
    </lineage>
</organism>
<evidence type="ECO:0000313" key="2">
    <source>
        <dbReference type="EMBL" id="PIK48540.1"/>
    </source>
</evidence>
<sequence length="208" mass="23621">MDINTLIRGSPRQCSFCGKLAYIECKDCTPVATDEEDTDVIQSFCRDCNAARHKRKKHKVTNLSVPFEVTKKFQEIAKMVDEDDIAEKTQHLYPENRMELFSVICIETSHYMAFVKTGSGDGEQWVFFDSMADRQGRFSSHNYLSGGRKFKTDIFNLHETFTALAVIYNSVLQTFRSMNLDLPYGATIPQNGSLESIKLGWTTCPSAN</sequence>